<protein>
    <submittedName>
        <fullName evidence="1">Probable RNA-binding protein 46 isoform X1</fullName>
    </submittedName>
</protein>
<dbReference type="AlphaFoldDB" id="A0AAD3MDT9"/>
<dbReference type="EMBL" id="BRZM01000011">
    <property type="protein sequence ID" value="GLD51911.1"/>
    <property type="molecule type" value="Genomic_DNA"/>
</dbReference>
<dbReference type="Proteomes" id="UP001279410">
    <property type="component" value="Unassembled WGS sequence"/>
</dbReference>
<name>A0AAD3MDT9_LATJO</name>
<sequence length="118" mass="12650">MKQNCNRRHRVVIPCTRSTYMPDKLCVLLDDAKELAAQTTLWNLDSSLMSGASCDSPSSSSPLLAIPPSASPGVLTCSGRTSCLPPCALPSPFPLSPLSSLSTLTHLTNMFMNTWVPL</sequence>
<proteinExistence type="predicted"/>
<accession>A0AAD3MDT9</accession>
<comment type="caution">
    <text evidence="1">The sequence shown here is derived from an EMBL/GenBank/DDBJ whole genome shotgun (WGS) entry which is preliminary data.</text>
</comment>
<reference evidence="1" key="1">
    <citation type="submission" date="2022-08" db="EMBL/GenBank/DDBJ databases">
        <title>Genome sequencing of akame (Lates japonicus).</title>
        <authorList>
            <person name="Hashiguchi Y."/>
            <person name="Takahashi H."/>
        </authorList>
    </citation>
    <scope>NUCLEOTIDE SEQUENCE</scope>
    <source>
        <strain evidence="1">Kochi</strain>
    </source>
</reference>
<organism evidence="1 2">
    <name type="scientific">Lates japonicus</name>
    <name type="common">Japanese lates</name>
    <dbReference type="NCBI Taxonomy" id="270547"/>
    <lineage>
        <taxon>Eukaryota</taxon>
        <taxon>Metazoa</taxon>
        <taxon>Chordata</taxon>
        <taxon>Craniata</taxon>
        <taxon>Vertebrata</taxon>
        <taxon>Euteleostomi</taxon>
        <taxon>Actinopterygii</taxon>
        <taxon>Neopterygii</taxon>
        <taxon>Teleostei</taxon>
        <taxon>Neoteleostei</taxon>
        <taxon>Acanthomorphata</taxon>
        <taxon>Carangaria</taxon>
        <taxon>Carangaria incertae sedis</taxon>
        <taxon>Centropomidae</taxon>
        <taxon>Lates</taxon>
    </lineage>
</organism>
<evidence type="ECO:0000313" key="1">
    <source>
        <dbReference type="EMBL" id="GLD51911.1"/>
    </source>
</evidence>
<keyword evidence="2" id="KW-1185">Reference proteome</keyword>
<evidence type="ECO:0000313" key="2">
    <source>
        <dbReference type="Proteomes" id="UP001279410"/>
    </source>
</evidence>
<gene>
    <name evidence="1" type="ORF">AKAME5_000488800</name>
</gene>